<sequence>MASFKEVRDLLLLEHSNGLISDDGLLFFMGEYQSKNPEFTYDIYERFNLDDMEEPECKAYFRFEKNDIPVLAETLGLPDFFKCTQRTVAGKIEGLCLVLRRMAYPCRLGDLIPVFGRPVPELSMIANCVLEEIYDLHAHPKDMTVAVHLYGHICELLLFINNYNNFPFGLSEASPLLFQKTNRERSGGG</sequence>
<proteinExistence type="predicted"/>
<dbReference type="EMBL" id="DS469570">
    <property type="protein sequence ID" value="EDO41963.1"/>
    <property type="molecule type" value="Genomic_DNA"/>
</dbReference>
<evidence type="ECO:0000313" key="2">
    <source>
        <dbReference type="Proteomes" id="UP000001593"/>
    </source>
</evidence>
<accession>A7S2W9</accession>
<protein>
    <submittedName>
        <fullName evidence="1">Uncharacterized protein</fullName>
    </submittedName>
</protein>
<dbReference type="PANTHER" id="PTHR34615:SF1">
    <property type="entry name" value="PX DOMAIN-CONTAINING PROTEIN"/>
    <property type="match status" value="1"/>
</dbReference>
<dbReference type="eggNOG" id="ENOG502QT07">
    <property type="taxonomic scope" value="Eukaryota"/>
</dbReference>
<dbReference type="Proteomes" id="UP000001593">
    <property type="component" value="Unassembled WGS sequence"/>
</dbReference>
<name>A7S2W9_NEMVE</name>
<dbReference type="PhylomeDB" id="A7S2W9"/>
<organism evidence="1 2">
    <name type="scientific">Nematostella vectensis</name>
    <name type="common">Starlet sea anemone</name>
    <dbReference type="NCBI Taxonomy" id="45351"/>
    <lineage>
        <taxon>Eukaryota</taxon>
        <taxon>Metazoa</taxon>
        <taxon>Cnidaria</taxon>
        <taxon>Anthozoa</taxon>
        <taxon>Hexacorallia</taxon>
        <taxon>Actiniaria</taxon>
        <taxon>Edwardsiidae</taxon>
        <taxon>Nematostella</taxon>
    </lineage>
</organism>
<dbReference type="HOGENOM" id="CLU_123533_0_0_1"/>
<dbReference type="PANTHER" id="PTHR34615">
    <property type="entry name" value="PX DOMAIN-CONTAINING PROTEIN"/>
    <property type="match status" value="1"/>
</dbReference>
<reference evidence="1 2" key="1">
    <citation type="journal article" date="2007" name="Science">
        <title>Sea anemone genome reveals ancestral eumetazoan gene repertoire and genomic organization.</title>
        <authorList>
            <person name="Putnam N.H."/>
            <person name="Srivastava M."/>
            <person name="Hellsten U."/>
            <person name="Dirks B."/>
            <person name="Chapman J."/>
            <person name="Salamov A."/>
            <person name="Terry A."/>
            <person name="Shapiro H."/>
            <person name="Lindquist E."/>
            <person name="Kapitonov V.V."/>
            <person name="Jurka J."/>
            <person name="Genikhovich G."/>
            <person name="Grigoriev I.V."/>
            <person name="Lucas S.M."/>
            <person name="Steele R.E."/>
            <person name="Finnerty J.R."/>
            <person name="Technau U."/>
            <person name="Martindale M.Q."/>
            <person name="Rokhsar D.S."/>
        </authorList>
    </citation>
    <scope>NUCLEOTIDE SEQUENCE [LARGE SCALE GENOMIC DNA]</scope>
    <source>
        <strain evidence="2">CH2 X CH6</strain>
    </source>
</reference>
<gene>
    <name evidence="1" type="ORF">NEMVEDRAFT_v1g205954</name>
</gene>
<evidence type="ECO:0000313" key="1">
    <source>
        <dbReference type="EMBL" id="EDO41963.1"/>
    </source>
</evidence>
<dbReference type="AlphaFoldDB" id="A7S2W9"/>
<dbReference type="InParanoid" id="A7S2W9"/>
<keyword evidence="2" id="KW-1185">Reference proteome</keyword>